<sequence length="187" mass="21108">MAEIKSTLELVMEKTKHLTLSREEKQAQTRNEARQRIKGLIQKHRDAVLNNERFAEELESMQETSAVIVNDLLLYELLDGLHPGRDNQVQLALLNDICGIDITGLASVCDGYKDEIQSMTQARIQALKNILAQQHHISGSAVVPNIKTDDPWHEKLLEIKDNFDQLLSREKTAIKKNGCAKNIKSGK</sequence>
<proteinExistence type="predicted"/>
<dbReference type="AlphaFoldDB" id="A0A8J6NP57"/>
<organism evidence="1 2">
    <name type="scientific">Candidatus Desulfatibia profunda</name>
    <dbReference type="NCBI Taxonomy" id="2841695"/>
    <lineage>
        <taxon>Bacteria</taxon>
        <taxon>Pseudomonadati</taxon>
        <taxon>Thermodesulfobacteriota</taxon>
        <taxon>Desulfobacteria</taxon>
        <taxon>Desulfobacterales</taxon>
        <taxon>Desulfobacterales incertae sedis</taxon>
        <taxon>Candidatus Desulfatibia</taxon>
    </lineage>
</organism>
<evidence type="ECO:0000313" key="2">
    <source>
        <dbReference type="Proteomes" id="UP000603434"/>
    </source>
</evidence>
<gene>
    <name evidence="1" type="ORF">H8E23_12110</name>
</gene>
<name>A0A8J6NP57_9BACT</name>
<protein>
    <submittedName>
        <fullName evidence="1">Uncharacterized protein</fullName>
    </submittedName>
</protein>
<comment type="caution">
    <text evidence="1">The sequence shown here is derived from an EMBL/GenBank/DDBJ whole genome shotgun (WGS) entry which is preliminary data.</text>
</comment>
<dbReference type="EMBL" id="JACNJH010000171">
    <property type="protein sequence ID" value="MBC8362129.1"/>
    <property type="molecule type" value="Genomic_DNA"/>
</dbReference>
<accession>A0A8J6NP57</accession>
<evidence type="ECO:0000313" key="1">
    <source>
        <dbReference type="EMBL" id="MBC8362129.1"/>
    </source>
</evidence>
<reference evidence="1 2" key="1">
    <citation type="submission" date="2020-08" db="EMBL/GenBank/DDBJ databases">
        <title>Bridging the membrane lipid divide: bacteria of the FCB group superphylum have the potential to synthesize archaeal ether lipids.</title>
        <authorList>
            <person name="Villanueva L."/>
            <person name="Von Meijenfeldt F.A.B."/>
            <person name="Westbye A.B."/>
            <person name="Yadav S."/>
            <person name="Hopmans E.C."/>
            <person name="Dutilh B.E."/>
            <person name="Sinninghe Damste J.S."/>
        </authorList>
    </citation>
    <scope>NUCLEOTIDE SEQUENCE [LARGE SCALE GENOMIC DNA]</scope>
    <source>
        <strain evidence="1">NIOZ-UU30</strain>
    </source>
</reference>
<dbReference type="Proteomes" id="UP000603434">
    <property type="component" value="Unassembled WGS sequence"/>
</dbReference>